<dbReference type="Proteomes" id="UP000219338">
    <property type="component" value="Unassembled WGS sequence"/>
</dbReference>
<dbReference type="AlphaFoldDB" id="A0A284RW45"/>
<proteinExistence type="predicted"/>
<protein>
    <recommendedName>
        <fullName evidence="3">F-box domain-containing protein</fullName>
    </recommendedName>
</protein>
<accession>A0A284RW45</accession>
<sequence>MSCLTCSNCGFVNLLPPEPRVPQMLNATESSDDLVSQLLRGSRPLLDADHAFIDAEITKLKRLRTWYDAQLREIELYRSTVLKELKNHESIYAPIRRLPRDILIEIFHSICDSWWQEEGEEEGEDDDLDSLDMTGPLWVLSRVCGLWRDTLHTSPASWARYVSVKSVSSKHDREILQTYLNRTGEHPLSLVVICEGVGLNFTEEGEIMSLLVQLCHRWKNVRIHITIDHMHHLESISHLPILQTIDIDILDDNNSDDDDSDYSSGISLDAPQLWQATLSSQGIYQIRLPPSITHYSGHITCAKDFQLLSQLPKLRTCQLSSQVSTASIRAPVVMAELCQLFVQDSDILNFLTAPMLQSLTIVRGSREEEGFFMQSLSSITAFFRRSGCHLESFSIGMAIMEEEPSTSIRDIFSSEACSTISHLKFELGSVWHNVSKVFASSSILPNLQHLVLCFGYRYSHRMATEWPALLDMIRSRYKAGLLKTIEVQFVQAGDLCADGYVKADIRALVGDNLEMRVEKWSPLYLDHQAFFWDPQPPI</sequence>
<evidence type="ECO:0000313" key="1">
    <source>
        <dbReference type="EMBL" id="SJL12945.1"/>
    </source>
</evidence>
<gene>
    <name evidence="1" type="ORF">ARMOST_16380</name>
</gene>
<dbReference type="OMA" id="VWHNVSK"/>
<name>A0A284RW45_ARMOS</name>
<dbReference type="EMBL" id="FUEG01000018">
    <property type="protein sequence ID" value="SJL12945.1"/>
    <property type="molecule type" value="Genomic_DNA"/>
</dbReference>
<evidence type="ECO:0008006" key="3">
    <source>
        <dbReference type="Google" id="ProtNLM"/>
    </source>
</evidence>
<dbReference type="STRING" id="47428.A0A284RW45"/>
<evidence type="ECO:0000313" key="2">
    <source>
        <dbReference type="Proteomes" id="UP000219338"/>
    </source>
</evidence>
<dbReference type="OrthoDB" id="3365698at2759"/>
<organism evidence="1 2">
    <name type="scientific">Armillaria ostoyae</name>
    <name type="common">Armillaria root rot fungus</name>
    <dbReference type="NCBI Taxonomy" id="47428"/>
    <lineage>
        <taxon>Eukaryota</taxon>
        <taxon>Fungi</taxon>
        <taxon>Dikarya</taxon>
        <taxon>Basidiomycota</taxon>
        <taxon>Agaricomycotina</taxon>
        <taxon>Agaricomycetes</taxon>
        <taxon>Agaricomycetidae</taxon>
        <taxon>Agaricales</taxon>
        <taxon>Marasmiineae</taxon>
        <taxon>Physalacriaceae</taxon>
        <taxon>Armillaria</taxon>
    </lineage>
</organism>
<reference evidence="2" key="1">
    <citation type="journal article" date="2017" name="Nat. Ecol. Evol.">
        <title>Genome expansion and lineage-specific genetic innovations in the forest pathogenic fungi Armillaria.</title>
        <authorList>
            <person name="Sipos G."/>
            <person name="Prasanna A.N."/>
            <person name="Walter M.C."/>
            <person name="O'Connor E."/>
            <person name="Balint B."/>
            <person name="Krizsan K."/>
            <person name="Kiss B."/>
            <person name="Hess J."/>
            <person name="Varga T."/>
            <person name="Slot J."/>
            <person name="Riley R."/>
            <person name="Boka B."/>
            <person name="Rigling D."/>
            <person name="Barry K."/>
            <person name="Lee J."/>
            <person name="Mihaltcheva S."/>
            <person name="LaButti K."/>
            <person name="Lipzen A."/>
            <person name="Waldron R."/>
            <person name="Moloney N.M."/>
            <person name="Sperisen C."/>
            <person name="Kredics L."/>
            <person name="Vagvoelgyi C."/>
            <person name="Patrignani A."/>
            <person name="Fitzpatrick D."/>
            <person name="Nagy I."/>
            <person name="Doyle S."/>
            <person name="Anderson J.B."/>
            <person name="Grigoriev I.V."/>
            <person name="Gueldener U."/>
            <person name="Muensterkoetter M."/>
            <person name="Nagy L.G."/>
        </authorList>
    </citation>
    <scope>NUCLEOTIDE SEQUENCE [LARGE SCALE GENOMIC DNA]</scope>
    <source>
        <strain evidence="2">C18/9</strain>
    </source>
</reference>
<keyword evidence="2" id="KW-1185">Reference proteome</keyword>